<feature type="transmembrane region" description="Helical" evidence="1">
    <location>
        <begin position="12"/>
        <end position="30"/>
    </location>
</feature>
<dbReference type="EMBL" id="JABUFE010000009">
    <property type="protein sequence ID" value="NSX55917.1"/>
    <property type="molecule type" value="Genomic_DNA"/>
</dbReference>
<evidence type="ECO:0000313" key="3">
    <source>
        <dbReference type="Proteomes" id="UP000777935"/>
    </source>
</evidence>
<gene>
    <name evidence="2" type="ORF">HRQ87_14010</name>
</gene>
<protein>
    <submittedName>
        <fullName evidence="2">Uncharacterized protein</fullName>
    </submittedName>
</protein>
<organism evidence="2 3">
    <name type="scientific">Parasulfitobacter algicola</name>
    <dbReference type="NCBI Taxonomy" id="2614809"/>
    <lineage>
        <taxon>Bacteria</taxon>
        <taxon>Pseudomonadati</taxon>
        <taxon>Pseudomonadota</taxon>
        <taxon>Alphaproteobacteria</taxon>
        <taxon>Rhodobacterales</taxon>
        <taxon>Roseobacteraceae</taxon>
        <taxon>Parasulfitobacter</taxon>
    </lineage>
</organism>
<name>A0ABX2ISN4_9RHOB</name>
<feature type="transmembrane region" description="Helical" evidence="1">
    <location>
        <begin position="84"/>
        <end position="105"/>
    </location>
</feature>
<keyword evidence="1" id="KW-1133">Transmembrane helix</keyword>
<dbReference type="InterPro" id="IPR047730">
    <property type="entry name" value="ABZJ_00895-like"/>
</dbReference>
<keyword evidence="3" id="KW-1185">Reference proteome</keyword>
<dbReference type="NCBIfam" id="NF038216">
    <property type="entry name" value="ABZJ_00895_fam"/>
    <property type="match status" value="1"/>
</dbReference>
<evidence type="ECO:0000313" key="2">
    <source>
        <dbReference type="EMBL" id="NSX55917.1"/>
    </source>
</evidence>
<evidence type="ECO:0000256" key="1">
    <source>
        <dbReference type="SAM" id="Phobius"/>
    </source>
</evidence>
<feature type="transmembrane region" description="Helical" evidence="1">
    <location>
        <begin position="125"/>
        <end position="148"/>
    </location>
</feature>
<keyword evidence="1" id="KW-0812">Transmembrane</keyword>
<feature type="transmembrane region" description="Helical" evidence="1">
    <location>
        <begin position="42"/>
        <end position="63"/>
    </location>
</feature>
<sequence length="158" mass="16911">MVRSKAQYSMTFAFYYTVAIVVLSAALFALQEFAPDLAASPMFLGALMGGSIAVLVIPVATVAKSFVTHEKRKTTFGEGWSLSIMFTIIAFVITIVFSVVANIAIYGNASGAADTNDLMADPAGLAIFGGVVFVVILLLYRMFLWAAIKGEMKKIHLG</sequence>
<accession>A0ABX2ISN4</accession>
<comment type="caution">
    <text evidence="2">The sequence shown here is derived from an EMBL/GenBank/DDBJ whole genome shotgun (WGS) entry which is preliminary data.</text>
</comment>
<keyword evidence="1" id="KW-0472">Membrane</keyword>
<proteinExistence type="predicted"/>
<dbReference type="Proteomes" id="UP000777935">
    <property type="component" value="Unassembled WGS sequence"/>
</dbReference>
<dbReference type="RefSeq" id="WP_174139071.1">
    <property type="nucleotide sequence ID" value="NZ_JABUFE010000009.1"/>
</dbReference>
<reference evidence="2 3" key="1">
    <citation type="submission" date="2020-06" db="EMBL/GenBank/DDBJ databases">
        <title>Sulfitobacter algicola sp. nov., isolated from green algae.</title>
        <authorList>
            <person name="Wang C."/>
        </authorList>
    </citation>
    <scope>NUCLEOTIDE SEQUENCE [LARGE SCALE GENOMIC DNA]</scope>
    <source>
        <strain evidence="2 3">1151</strain>
    </source>
</reference>